<reference evidence="1" key="1">
    <citation type="submission" date="2022-06" db="EMBL/GenBank/DDBJ databases">
        <title>The First Complete Genome of the Simian Malaria Parasite Plasmodium brasilianum.</title>
        <authorList>
            <person name="Bajic M."/>
            <person name="Ravishankar S."/>
        </authorList>
    </citation>
    <scope>NUCLEOTIDE SEQUENCE</scope>
    <source>
        <strain evidence="1">Bolivian I</strain>
    </source>
</reference>
<comment type="caution">
    <text evidence="1">The sequence shown here is derived from an EMBL/GenBank/DDBJ whole genome shotgun (WGS) entry which is preliminary data.</text>
</comment>
<sequence>MKKPKEEQTTSDEDKYEKYSREKEEKAPNMIDAPSVISSNTDESVYFVNYRAVVVKTKQYYVTQNSYLLFGDVFKIYNLKGEIKKIHAFFPGDENNLADTLIMLKTTIVAVTTSKGEALRVADEIEMICKICHKKRKATKFSIEGFLRKVRCDTCRVKPRSLINKTNNGKKLNNLKSENVGDPPNGKKMNMPYENTGCTTNYTTGLSSNSNCANGCSGNCSGNCSGGCSGGCSGNCSGNCSGSCSNGRSGGCINGCISGCISSGGNGGSIGSMGSVGSVGSIGSIGSAASMVTVGGVSNVGAFNTSENGNINPNCGSSIGNNEVNMNKLRICTYNSKFNNVNSLLKSSCYIPNNTDICSTSNIPGVNNNSHSDPHDCKNGDEIISMIIELIKYISWMQKALIRTTKGNYVTDHSEVNIEKTSKVVHSAQLLCNKLLRQKTLVEQTNGNLNFSSLMHVYPNNNCKNSANSSGNNSGSKRGGNSGNNSCNNSGSNNSNNSGSNNSNNNGNTNGSNSGNTNGSNNASNSGNSRSSNSNNSSINNHPNNFCLKYSNLYEAKVNTINRSNSPVFNSSSSINVFNNIINQNSINVSNSGSGSRNASAGTSNHNNGGVASGSINVNNNSGSNGSSTGGSSRGSNNGSDSNSKGYNINGYNNSNGGDNTCGSNGNLDIESINHFNNMSSNILPYYSNTCQLNCLPSSSSSRNYNRINPFIKHQNNYLCRSNKNENFVNLATTKDSYYNDKQDTVFSTLSKQYNSNVNISFANINNSVSNFYRTVTKNYNLRDTILNFEK</sequence>
<accession>A0ACB9Y3D1</accession>
<keyword evidence="2" id="KW-1185">Reference proteome</keyword>
<gene>
    <name evidence="1" type="ORF">MKS88_005871</name>
</gene>
<protein>
    <submittedName>
        <fullName evidence="1">Uncharacterized protein</fullName>
    </submittedName>
</protein>
<proteinExistence type="predicted"/>
<dbReference type="Proteomes" id="UP001056978">
    <property type="component" value="Chromosome 14"/>
</dbReference>
<name>A0ACB9Y3D1_PLABR</name>
<dbReference type="EMBL" id="CM043782">
    <property type="protein sequence ID" value="KAI4835184.1"/>
    <property type="molecule type" value="Genomic_DNA"/>
</dbReference>
<evidence type="ECO:0000313" key="2">
    <source>
        <dbReference type="Proteomes" id="UP001056978"/>
    </source>
</evidence>
<organism evidence="1 2">
    <name type="scientific">Plasmodium brasilianum</name>
    <dbReference type="NCBI Taxonomy" id="5824"/>
    <lineage>
        <taxon>Eukaryota</taxon>
        <taxon>Sar</taxon>
        <taxon>Alveolata</taxon>
        <taxon>Apicomplexa</taxon>
        <taxon>Aconoidasida</taxon>
        <taxon>Haemosporida</taxon>
        <taxon>Plasmodiidae</taxon>
        <taxon>Plasmodium</taxon>
        <taxon>Plasmodium (Plasmodium)</taxon>
    </lineage>
</organism>
<evidence type="ECO:0000313" key="1">
    <source>
        <dbReference type="EMBL" id="KAI4835184.1"/>
    </source>
</evidence>